<keyword evidence="17" id="KW-1185">Reference proteome</keyword>
<dbReference type="PIRSF" id="PIRSF000130">
    <property type="entry name" value="IMPDH"/>
    <property type="match status" value="1"/>
</dbReference>
<feature type="binding site" evidence="11">
    <location>
        <begin position="303"/>
        <end position="305"/>
    </location>
    <ligand>
        <name>NAD(+)</name>
        <dbReference type="ChEBI" id="CHEBI:57540"/>
    </ligand>
</feature>
<feature type="binding site" evidence="11">
    <location>
        <position position="253"/>
    </location>
    <ligand>
        <name>NAD(+)</name>
        <dbReference type="ChEBI" id="CHEBI:57540"/>
    </ligand>
</feature>
<dbReference type="SUPFAM" id="SSF54631">
    <property type="entry name" value="CBS-domain pair"/>
    <property type="match status" value="1"/>
</dbReference>
<evidence type="ECO:0000256" key="14">
    <source>
        <dbReference type="RuleBase" id="RU003928"/>
    </source>
</evidence>
<reference evidence="16 17" key="1">
    <citation type="submission" date="2021-03" db="EMBL/GenBank/DDBJ databases">
        <title>Enterococcal diversity collection.</title>
        <authorList>
            <person name="Gilmore M.S."/>
            <person name="Schwartzman J."/>
            <person name="Van Tyne D."/>
            <person name="Martin M."/>
            <person name="Earl A.M."/>
            <person name="Manson A.L."/>
            <person name="Straub T."/>
            <person name="Salamzade R."/>
            <person name="Saavedra J."/>
            <person name="Lebreton F."/>
            <person name="Prichula J."/>
            <person name="Schaufler K."/>
            <person name="Gaca A."/>
            <person name="Sgardioli B."/>
            <person name="Wagenaar J."/>
            <person name="Strong T."/>
        </authorList>
    </citation>
    <scope>NUCLEOTIDE SEQUENCE [LARGE SCALE GENOMIC DNA]</scope>
    <source>
        <strain evidence="16 17">DIV0080</strain>
    </source>
</reference>
<feature type="binding site" evidence="11">
    <location>
        <position position="308"/>
    </location>
    <ligand>
        <name>IMP</name>
        <dbReference type="ChEBI" id="CHEBI:58053"/>
    </ligand>
</feature>
<proteinExistence type="inferred from homology"/>
<comment type="activity regulation">
    <text evidence="11">Mycophenolic acid (MPA) is a non-competitive inhibitor that prevents formation of the closed enzyme conformation by binding to the same site as the amobile flap. In contrast, mizoribine monophosphate (MZP) is a competitive inhibitor that induces the closed conformation. MPA is a potent inhibitor of mammalian IMPDHs but a poor inhibitor of the bacterial enzymes. MZP is a more potent inhibitor of bacterial IMPDH.</text>
</comment>
<dbReference type="GO" id="GO:0003938">
    <property type="term" value="F:IMP dehydrogenase activity"/>
    <property type="evidence" value="ECO:0007669"/>
    <property type="project" value="UniProtKB-EC"/>
</dbReference>
<comment type="subunit">
    <text evidence="11">Homotetramer.</text>
</comment>
<evidence type="ECO:0000256" key="4">
    <source>
        <dbReference type="ARBA" id="ARBA00022749"/>
    </source>
</evidence>
<keyword evidence="4 11" id="KW-0332">GMP biosynthesis</keyword>
<accession>A0ABS3HP80</accession>
<dbReference type="InterPro" id="IPR013785">
    <property type="entry name" value="Aldolase_TIM"/>
</dbReference>
<feature type="binding site" description="in other chain" evidence="11">
    <location>
        <position position="305"/>
    </location>
    <ligand>
        <name>K(+)</name>
        <dbReference type="ChEBI" id="CHEBI:29103"/>
        <note>ligand shared between two tetrameric partners</note>
    </ligand>
</feature>
<feature type="active site" description="Proton acceptor" evidence="11">
    <location>
        <position position="406"/>
    </location>
</feature>
<comment type="caution">
    <text evidence="11">Lacks conserved residue(s) required for the propagation of feature annotation.</text>
</comment>
<feature type="active site" description="Thioimidate intermediate" evidence="11">
    <location>
        <position position="310"/>
    </location>
</feature>
<dbReference type="InterPro" id="IPR005990">
    <property type="entry name" value="IMP_DH"/>
</dbReference>
<feature type="binding site" description="in other chain" evidence="11">
    <location>
        <position position="310"/>
    </location>
    <ligand>
        <name>K(+)</name>
        <dbReference type="ChEBI" id="CHEBI:29103"/>
        <note>ligand shared between two tetrameric partners</note>
    </ligand>
</feature>
<dbReference type="Proteomes" id="UP000664857">
    <property type="component" value="Unassembled WGS sequence"/>
</dbReference>
<dbReference type="SUPFAM" id="SSF51412">
    <property type="entry name" value="Inosine monophosphate dehydrogenase (IMPDH)"/>
    <property type="match status" value="1"/>
</dbReference>
<dbReference type="EC" id="1.1.1.205" evidence="11 14"/>
<keyword evidence="3 11" id="KW-0479">Metal-binding</keyword>
<keyword evidence="6 11" id="KW-0630">Potassium</keyword>
<name>A0ABS3HP80_9ENTE</name>
<dbReference type="InterPro" id="IPR046342">
    <property type="entry name" value="CBS_dom_sf"/>
</dbReference>
<dbReference type="Pfam" id="PF00571">
    <property type="entry name" value="CBS"/>
    <property type="match status" value="2"/>
</dbReference>
<evidence type="ECO:0000256" key="9">
    <source>
        <dbReference type="ARBA" id="ARBA00023122"/>
    </source>
</evidence>
<evidence type="ECO:0000313" key="17">
    <source>
        <dbReference type="Proteomes" id="UP000664857"/>
    </source>
</evidence>
<dbReference type="InterPro" id="IPR000644">
    <property type="entry name" value="CBS_dom"/>
</dbReference>
<dbReference type="PROSITE" id="PS00487">
    <property type="entry name" value="IMP_DH_GMP_RED"/>
    <property type="match status" value="1"/>
</dbReference>
<feature type="binding site" description="in other chain" evidence="11">
    <location>
        <position position="307"/>
    </location>
    <ligand>
        <name>K(+)</name>
        <dbReference type="ChEBI" id="CHEBI:29103"/>
        <note>ligand shared between two tetrameric partners</note>
    </ligand>
</feature>
<gene>
    <name evidence="11 16" type="primary">guaB</name>
    <name evidence="16" type="ORF">DOK76_00620</name>
</gene>
<organism evidence="16 17">
    <name type="scientific">Candidatus Vagococcus giribetii</name>
    <dbReference type="NCBI Taxonomy" id="2230876"/>
    <lineage>
        <taxon>Bacteria</taxon>
        <taxon>Bacillati</taxon>
        <taxon>Bacillota</taxon>
        <taxon>Bacilli</taxon>
        <taxon>Lactobacillales</taxon>
        <taxon>Enterococcaceae</taxon>
        <taxon>Vagococcus</taxon>
    </lineage>
</organism>
<evidence type="ECO:0000313" key="16">
    <source>
        <dbReference type="EMBL" id="MBO0475549.1"/>
    </source>
</evidence>
<dbReference type="SMART" id="SM00116">
    <property type="entry name" value="CBS"/>
    <property type="match status" value="2"/>
</dbReference>
<evidence type="ECO:0000256" key="5">
    <source>
        <dbReference type="ARBA" id="ARBA00022755"/>
    </source>
</evidence>
<dbReference type="CDD" id="cd00381">
    <property type="entry name" value="IMPDH"/>
    <property type="match status" value="1"/>
</dbReference>
<feature type="binding site" evidence="11">
    <location>
        <begin position="343"/>
        <end position="345"/>
    </location>
    <ligand>
        <name>IMP</name>
        <dbReference type="ChEBI" id="CHEBI:58053"/>
    </ligand>
</feature>
<feature type="binding site" evidence="11">
    <location>
        <position position="477"/>
    </location>
    <ligand>
        <name>K(+)</name>
        <dbReference type="ChEBI" id="CHEBI:29103"/>
        <note>ligand shared between two tetrameric partners</note>
    </ligand>
</feature>
<dbReference type="RefSeq" id="WP_206964183.1">
    <property type="nucleotide sequence ID" value="NZ_JAFLVX010000003.1"/>
</dbReference>
<feature type="binding site" evidence="11">
    <location>
        <position position="476"/>
    </location>
    <ligand>
        <name>K(+)</name>
        <dbReference type="ChEBI" id="CHEBI:29103"/>
        <note>ligand shared between two tetrameric partners</note>
    </ligand>
</feature>
<dbReference type="HAMAP" id="MF_01964">
    <property type="entry name" value="IMPDH"/>
    <property type="match status" value="1"/>
</dbReference>
<dbReference type="PROSITE" id="PS51371">
    <property type="entry name" value="CBS"/>
    <property type="match status" value="2"/>
</dbReference>
<dbReference type="EMBL" id="JAFLVX010000003">
    <property type="protein sequence ID" value="MBO0475549.1"/>
    <property type="molecule type" value="Genomic_DNA"/>
</dbReference>
<evidence type="ECO:0000256" key="7">
    <source>
        <dbReference type="ARBA" id="ARBA00023002"/>
    </source>
</evidence>
<comment type="similarity">
    <text evidence="2 11 13">Belongs to the IMPDH/GMPR family.</text>
</comment>
<evidence type="ECO:0000256" key="3">
    <source>
        <dbReference type="ARBA" id="ARBA00022723"/>
    </source>
</evidence>
<evidence type="ECO:0000256" key="12">
    <source>
        <dbReference type="PROSITE-ProRule" id="PRU00703"/>
    </source>
</evidence>
<keyword evidence="7 11" id="KW-0560">Oxidoreductase</keyword>
<keyword evidence="8 11" id="KW-0520">NAD</keyword>
<dbReference type="SMART" id="SM01240">
    <property type="entry name" value="IMPDH"/>
    <property type="match status" value="1"/>
</dbReference>
<dbReference type="NCBIfam" id="TIGR01302">
    <property type="entry name" value="IMP_dehydrog"/>
    <property type="match status" value="1"/>
</dbReference>
<feature type="binding site" evidence="11">
    <location>
        <position position="421"/>
    </location>
    <ligand>
        <name>IMP</name>
        <dbReference type="ChEBI" id="CHEBI:58053"/>
    </ligand>
</feature>
<dbReference type="CDD" id="cd04601">
    <property type="entry name" value="CBS_pair_IMPDH"/>
    <property type="match status" value="1"/>
</dbReference>
<feature type="domain" description="CBS" evidence="15">
    <location>
        <begin position="159"/>
        <end position="219"/>
    </location>
</feature>
<dbReference type="PANTHER" id="PTHR11911:SF111">
    <property type="entry name" value="INOSINE-5'-MONOPHOSPHATE DEHYDROGENASE"/>
    <property type="match status" value="1"/>
</dbReference>
<dbReference type="Pfam" id="PF00478">
    <property type="entry name" value="IMPDH"/>
    <property type="match status" value="1"/>
</dbReference>
<comment type="cofactor">
    <cofactor evidence="1 11">
        <name>K(+)</name>
        <dbReference type="ChEBI" id="CHEBI:29103"/>
    </cofactor>
</comment>
<keyword evidence="9 12" id="KW-0129">CBS domain</keyword>
<dbReference type="Gene3D" id="3.20.20.70">
    <property type="entry name" value="Aldolase class I"/>
    <property type="match status" value="1"/>
</dbReference>
<evidence type="ECO:0000256" key="11">
    <source>
        <dbReference type="HAMAP-Rule" id="MF_01964"/>
    </source>
</evidence>
<feature type="binding site" evidence="11">
    <location>
        <position position="475"/>
    </location>
    <ligand>
        <name>K(+)</name>
        <dbReference type="ChEBI" id="CHEBI:29103"/>
        <note>ligand shared between two tetrameric partners</note>
    </ligand>
</feature>
<dbReference type="PANTHER" id="PTHR11911">
    <property type="entry name" value="INOSINE-5-MONOPHOSPHATE DEHYDROGENASE RELATED"/>
    <property type="match status" value="1"/>
</dbReference>
<evidence type="ECO:0000256" key="1">
    <source>
        <dbReference type="ARBA" id="ARBA00001958"/>
    </source>
</evidence>
<comment type="function">
    <text evidence="11">Catalyzes the conversion of inosine 5'-phosphate (IMP) to xanthosine 5'-phosphate (XMP), the first committed and rate-limiting step in the de novo synthesis of guanine nucleotides, and therefore plays an important role in the regulation of cell growth.</text>
</comment>
<evidence type="ECO:0000256" key="6">
    <source>
        <dbReference type="ARBA" id="ARBA00022958"/>
    </source>
</evidence>
<sequence length="494" mass="52871">MTNWESKFAKKGFTFDDVLLIPAESHVLPNDVDLSVELAPNLKLNIPIMSASMDTVTDSKMAIAMARQGGLGVIHKNMSIEEQADEVRKVKRSESGVIIDPFFLTPESLVAEAENLMGTYRISGVPIVETLENRKLVGILTNRDLRFISDYQQPISGVMTKEDLVTAPVGTSLKDAENILQKHKIEKLPLVDDEGKLSGLITIKDIEKVIEFPNAAKDEHGRLLAAAAVGVTSDTFERAEALIEAGVDALIIDTAHGHSAGVIRKIKEIRETFQDVVIIAGNIATAEGARALYDVGVDVVKVGIGPGSICTTRVVAGVGVPQLTAIYDAASVAREYGKAIIADGGIKYSGDIVKALAAGGHVVMLGSMLAGTDESPGEFEIFQGRRFKTYRGMGSLGAMAKGSSDRYFQSSVNEANKLVPEGIEGRVAYKGSAQDIVFQMIGGLRAGMGYVGAGNLKELRDNAQFVQMSGAGLRESHPHDVQITKEAPNYSIES</sequence>
<evidence type="ECO:0000259" key="15">
    <source>
        <dbReference type="PROSITE" id="PS51371"/>
    </source>
</evidence>
<comment type="caution">
    <text evidence="16">The sequence shown here is derived from an EMBL/GenBank/DDBJ whole genome shotgun (WGS) entry which is preliminary data.</text>
</comment>
<evidence type="ECO:0000256" key="13">
    <source>
        <dbReference type="RuleBase" id="RU003927"/>
    </source>
</evidence>
<comment type="catalytic activity">
    <reaction evidence="10 11 14">
        <text>IMP + NAD(+) + H2O = XMP + NADH + H(+)</text>
        <dbReference type="Rhea" id="RHEA:11708"/>
        <dbReference type="ChEBI" id="CHEBI:15377"/>
        <dbReference type="ChEBI" id="CHEBI:15378"/>
        <dbReference type="ChEBI" id="CHEBI:57464"/>
        <dbReference type="ChEBI" id="CHEBI:57540"/>
        <dbReference type="ChEBI" id="CHEBI:57945"/>
        <dbReference type="ChEBI" id="CHEBI:58053"/>
        <dbReference type="EC" id="1.1.1.205"/>
    </reaction>
</comment>
<evidence type="ECO:0000256" key="10">
    <source>
        <dbReference type="ARBA" id="ARBA00048028"/>
    </source>
</evidence>
<protein>
    <recommendedName>
        <fullName evidence="11 14">Inosine-5'-monophosphate dehydrogenase</fullName>
        <shortName evidence="11">IMP dehydrogenase</shortName>
        <shortName evidence="11">IMPD</shortName>
        <shortName evidence="11">IMPDH</shortName>
        <ecNumber evidence="11 14">1.1.1.205</ecNumber>
    </recommendedName>
</protein>
<feature type="domain" description="CBS" evidence="15">
    <location>
        <begin position="97"/>
        <end position="155"/>
    </location>
</feature>
<feature type="binding site" evidence="11">
    <location>
        <begin position="366"/>
        <end position="367"/>
    </location>
    <ligand>
        <name>IMP</name>
        <dbReference type="ChEBI" id="CHEBI:58053"/>
    </ligand>
</feature>
<dbReference type="InterPro" id="IPR015875">
    <property type="entry name" value="IMP_DH/GMP_Rdtase_CS"/>
</dbReference>
<comment type="pathway">
    <text evidence="11 14">Purine metabolism; XMP biosynthesis via de novo pathway; XMP from IMP: step 1/1.</text>
</comment>
<evidence type="ECO:0000256" key="8">
    <source>
        <dbReference type="ARBA" id="ARBA00023027"/>
    </source>
</evidence>
<dbReference type="InterPro" id="IPR001093">
    <property type="entry name" value="IMP_DH_GMPRt"/>
</dbReference>
<keyword evidence="5 11" id="KW-0658">Purine biosynthesis</keyword>
<evidence type="ECO:0000256" key="2">
    <source>
        <dbReference type="ARBA" id="ARBA00005502"/>
    </source>
</evidence>
<feature type="binding site" evidence="11">
    <location>
        <begin position="390"/>
        <end position="394"/>
    </location>
    <ligand>
        <name>IMP</name>
        <dbReference type="ChEBI" id="CHEBI:58053"/>
    </ligand>
</feature>